<feature type="region of interest" description="Disordered" evidence="1">
    <location>
        <begin position="129"/>
        <end position="150"/>
    </location>
</feature>
<dbReference type="CDD" id="cd09911">
    <property type="entry name" value="Lin0431_like"/>
    <property type="match status" value="1"/>
</dbReference>
<evidence type="ECO:0000256" key="2">
    <source>
        <dbReference type="SAM" id="Phobius"/>
    </source>
</evidence>
<dbReference type="Proteomes" id="UP000009320">
    <property type="component" value="Unassembled WGS sequence"/>
</dbReference>
<gene>
    <name evidence="3" type="ORF">BN55_06360</name>
</gene>
<dbReference type="EMBL" id="CAKE01000002">
    <property type="protein sequence ID" value="CCI81178.1"/>
    <property type="molecule type" value="Genomic_DNA"/>
</dbReference>
<evidence type="ECO:0000313" key="4">
    <source>
        <dbReference type="Proteomes" id="UP000009320"/>
    </source>
</evidence>
<reference evidence="3 4" key="1">
    <citation type="submission" date="2012-06" db="EMBL/GenBank/DDBJ databases">
        <title>Draft Genome Sequence of Lactobacillus hominis Strain CRBIP 24.179T, isolated from human intestine.</title>
        <authorList>
            <person name="Cousin S."/>
            <person name="Ma L."/>
            <person name="Bizet C."/>
            <person name="Loux V."/>
            <person name="Bouchier C."/>
            <person name="Clermont D."/>
            <person name="Creno S."/>
        </authorList>
    </citation>
    <scope>NUCLEOTIDE SEQUENCE [LARGE SCALE GENOMIC DNA]</scope>
    <source>
        <strain evidence="4">CRBIP 24.179T</strain>
    </source>
</reference>
<name>I7IVC0_9LACO</name>
<keyword evidence="2" id="KW-1133">Transmembrane helix</keyword>
<dbReference type="eggNOG" id="COG5341">
    <property type="taxonomic scope" value="Bacteria"/>
</dbReference>
<protein>
    <submittedName>
        <fullName evidence="3">Uncharacterized protein</fullName>
    </submittedName>
</protein>
<dbReference type="STRING" id="1423758.FC41_GL001386"/>
<keyword evidence="4" id="KW-1185">Reference proteome</keyword>
<accession>I7IVC0</accession>
<dbReference type="GeneID" id="82846454"/>
<feature type="transmembrane region" description="Helical" evidence="2">
    <location>
        <begin position="12"/>
        <end position="37"/>
    </location>
</feature>
<dbReference type="Pfam" id="PF07009">
    <property type="entry name" value="NusG_II"/>
    <property type="match status" value="1"/>
</dbReference>
<dbReference type="Gene3D" id="2.60.320.10">
    <property type="entry name" value="N-utilization substance G protein NusG, insert domain"/>
    <property type="match status" value="1"/>
</dbReference>
<evidence type="ECO:0000256" key="1">
    <source>
        <dbReference type="SAM" id="MobiDB-lite"/>
    </source>
</evidence>
<organism evidence="3 4">
    <name type="scientific">Lactobacillus hominis DSM 23910 = CRBIP 24.179</name>
    <dbReference type="NCBI Taxonomy" id="1423758"/>
    <lineage>
        <taxon>Bacteria</taxon>
        <taxon>Bacillati</taxon>
        <taxon>Bacillota</taxon>
        <taxon>Bacilli</taxon>
        <taxon>Lactobacillales</taxon>
        <taxon>Lactobacillaceae</taxon>
        <taxon>Lactobacillus</taxon>
    </lineage>
</organism>
<dbReference type="AlphaFoldDB" id="I7IVC0"/>
<comment type="caution">
    <text evidence="3">The sequence shown here is derived from an EMBL/GenBank/DDBJ whole genome shotgun (WGS) entry which is preliminary data.</text>
</comment>
<keyword evidence="2" id="KW-0812">Transmembrane</keyword>
<proteinExistence type="predicted"/>
<sequence length="150" mass="17731">MKIKKTKKTKNHLFKVGDFLMIFILIILSFIPTYFFLQKQTHKANENYTYARIRVNNQQVKVIKLGEHKHFTWTYNHHNEKNIVEVNNNKIRVKDANCKDQVCVKQGWKSKPGQTIVCLPHKFLIEIKSSNPHQPNKTDKKDFNNTLVNP</sequence>
<dbReference type="InterPro" id="IPR038690">
    <property type="entry name" value="NusG_2_sf"/>
</dbReference>
<keyword evidence="2" id="KW-0472">Membrane</keyword>
<dbReference type="RefSeq" id="WP_008469832.1">
    <property type="nucleotide sequence ID" value="NZ_AYZP01000003.1"/>
</dbReference>
<evidence type="ECO:0000313" key="3">
    <source>
        <dbReference type="EMBL" id="CCI81178.1"/>
    </source>
</evidence>